<dbReference type="NCBIfam" id="TIGR01509">
    <property type="entry name" value="HAD-SF-IA-v3"/>
    <property type="match status" value="1"/>
</dbReference>
<dbReference type="InterPro" id="IPR023198">
    <property type="entry name" value="PGP-like_dom2"/>
</dbReference>
<keyword evidence="1" id="KW-0378">Hydrolase</keyword>
<dbReference type="PANTHER" id="PTHR43481:SF4">
    <property type="entry name" value="GLYCEROL-1-PHOSPHATE PHOSPHOHYDROLASE 1-RELATED"/>
    <property type="match status" value="1"/>
</dbReference>
<dbReference type="InterPro" id="IPR006439">
    <property type="entry name" value="HAD-SF_hydro_IA"/>
</dbReference>
<dbReference type="InterPro" id="IPR036412">
    <property type="entry name" value="HAD-like_sf"/>
</dbReference>
<gene>
    <name evidence="1" type="ORF">EHV08_02440</name>
</gene>
<dbReference type="InterPro" id="IPR023214">
    <property type="entry name" value="HAD_sf"/>
</dbReference>
<accession>A0A3S0R9W0</accession>
<dbReference type="SUPFAM" id="SSF56784">
    <property type="entry name" value="HAD-like"/>
    <property type="match status" value="1"/>
</dbReference>
<sequence>MMAEDNKEPTANESLKSALGHAKCVLFDMDGVLVDSMPNHAIAWVQSMTSFGITMTANDVYLTEGARGVDTIRKMVKEQQGRDIDEAEAQKMYDDKTHRFGLLPKPRIMPYAIELQEKLHCMGIKIGIVTGSGQRPLINRLLKEFPRVTEDKLVTAYDVKNGKPLPDPYLAGMKKCNVCPSETIVIENAPLGVMAGVAAGAFTIAVNTGPLPDSALIEAGADIIFKNLKEVYEAI</sequence>
<dbReference type="SFLD" id="SFLDS00003">
    <property type="entry name" value="Haloacid_Dehalogenase"/>
    <property type="match status" value="1"/>
</dbReference>
<protein>
    <submittedName>
        <fullName evidence="1">HAD family hydrolase</fullName>
    </submittedName>
</protein>
<proteinExistence type="predicted"/>
<dbReference type="InterPro" id="IPR051806">
    <property type="entry name" value="HAD-like_SPP"/>
</dbReference>
<dbReference type="Pfam" id="PF00702">
    <property type="entry name" value="Hydrolase"/>
    <property type="match status" value="1"/>
</dbReference>
<organism evidence="1 2">
    <name type="scientific">Prevotella koreensis</name>
    <dbReference type="NCBI Taxonomy" id="2490854"/>
    <lineage>
        <taxon>Bacteria</taxon>
        <taxon>Pseudomonadati</taxon>
        <taxon>Bacteroidota</taxon>
        <taxon>Bacteroidia</taxon>
        <taxon>Bacteroidales</taxon>
        <taxon>Prevotellaceae</taxon>
        <taxon>Prevotella</taxon>
    </lineage>
</organism>
<dbReference type="AlphaFoldDB" id="A0A3S0R9W0"/>
<evidence type="ECO:0000313" key="2">
    <source>
        <dbReference type="Proteomes" id="UP000278983"/>
    </source>
</evidence>
<comment type="caution">
    <text evidence="1">The sequence shown here is derived from an EMBL/GenBank/DDBJ whole genome shotgun (WGS) entry which is preliminary data.</text>
</comment>
<evidence type="ECO:0000313" key="1">
    <source>
        <dbReference type="EMBL" id="RUL58738.1"/>
    </source>
</evidence>
<keyword evidence="2" id="KW-1185">Reference proteome</keyword>
<dbReference type="Proteomes" id="UP000278983">
    <property type="component" value="Unassembled WGS sequence"/>
</dbReference>
<dbReference type="RefSeq" id="WP_126677834.1">
    <property type="nucleotide sequence ID" value="NZ_JBQMXP010000023.1"/>
</dbReference>
<dbReference type="GO" id="GO:0050308">
    <property type="term" value="F:sugar-phosphatase activity"/>
    <property type="evidence" value="ECO:0007669"/>
    <property type="project" value="TreeGrafter"/>
</dbReference>
<reference evidence="1 2" key="1">
    <citation type="submission" date="2018-12" db="EMBL/GenBank/DDBJ databases">
        <title>Genome sequencing of Prevotella sp. KCOM 3155 (= JS262).</title>
        <authorList>
            <person name="Kook J.-K."/>
            <person name="Park S.-N."/>
            <person name="Lim Y.K."/>
        </authorList>
    </citation>
    <scope>NUCLEOTIDE SEQUENCE [LARGE SCALE GENOMIC DNA]</scope>
    <source>
        <strain evidence="1 2">KCOM 3155</strain>
    </source>
</reference>
<dbReference type="SFLD" id="SFLDG01135">
    <property type="entry name" value="C1.5.6:_HAD__Beta-PGM__Phospha"/>
    <property type="match status" value="1"/>
</dbReference>
<dbReference type="SFLD" id="SFLDG01129">
    <property type="entry name" value="C1.5:_HAD__Beta-PGM__Phosphata"/>
    <property type="match status" value="1"/>
</dbReference>
<dbReference type="EMBL" id="RYYU01000001">
    <property type="protein sequence ID" value="RUL58738.1"/>
    <property type="molecule type" value="Genomic_DNA"/>
</dbReference>
<dbReference type="Gene3D" id="3.40.50.1000">
    <property type="entry name" value="HAD superfamily/HAD-like"/>
    <property type="match status" value="1"/>
</dbReference>
<dbReference type="PANTHER" id="PTHR43481">
    <property type="entry name" value="FRUCTOSE-1-PHOSPHATE PHOSPHATASE"/>
    <property type="match status" value="1"/>
</dbReference>
<name>A0A3S0R9W0_9BACT</name>
<dbReference type="Gene3D" id="1.10.150.240">
    <property type="entry name" value="Putative phosphatase, domain 2"/>
    <property type="match status" value="1"/>
</dbReference>
<dbReference type="OrthoDB" id="9797743at2"/>